<proteinExistence type="predicted"/>
<evidence type="ECO:0000256" key="1">
    <source>
        <dbReference type="SAM" id="Phobius"/>
    </source>
</evidence>
<sequence length="141" mass="15578">MDELLSTNELVFLARSEVEQAAGRSRILLFGILEFLAVLLLFLPLFANGDGGSVALFSFSPTASFLQPLLITMVGLLSLFGVFELAVQSHLGPQWCIRVRTLSFVLGLVLLLVLVSSRQPYPATFLLCLVFSKVFMLIKRQ</sequence>
<organism evidence="2">
    <name type="scientific">bioreactor metagenome</name>
    <dbReference type="NCBI Taxonomy" id="1076179"/>
    <lineage>
        <taxon>unclassified sequences</taxon>
        <taxon>metagenomes</taxon>
        <taxon>ecological metagenomes</taxon>
    </lineage>
</organism>
<comment type="caution">
    <text evidence="2">The sequence shown here is derived from an EMBL/GenBank/DDBJ whole genome shotgun (WGS) entry which is preliminary data.</text>
</comment>
<keyword evidence="1" id="KW-0472">Membrane</keyword>
<keyword evidence="1" id="KW-0812">Transmembrane</keyword>
<keyword evidence="1" id="KW-1133">Transmembrane helix</keyword>
<feature type="transmembrane region" description="Helical" evidence="1">
    <location>
        <begin position="66"/>
        <end position="87"/>
    </location>
</feature>
<feature type="transmembrane region" description="Helical" evidence="1">
    <location>
        <begin position="121"/>
        <end position="138"/>
    </location>
</feature>
<dbReference type="EMBL" id="VSSQ01019753">
    <property type="protein sequence ID" value="MPM64064.1"/>
    <property type="molecule type" value="Genomic_DNA"/>
</dbReference>
<feature type="transmembrane region" description="Helical" evidence="1">
    <location>
        <begin position="27"/>
        <end position="46"/>
    </location>
</feature>
<reference evidence="2" key="1">
    <citation type="submission" date="2019-08" db="EMBL/GenBank/DDBJ databases">
        <authorList>
            <person name="Kucharzyk K."/>
            <person name="Murdoch R.W."/>
            <person name="Higgins S."/>
            <person name="Loffler F."/>
        </authorList>
    </citation>
    <scope>NUCLEOTIDE SEQUENCE</scope>
</reference>
<name>A0A645BQF5_9ZZZZ</name>
<evidence type="ECO:0000313" key="2">
    <source>
        <dbReference type="EMBL" id="MPM64064.1"/>
    </source>
</evidence>
<protein>
    <submittedName>
        <fullName evidence="2">Uncharacterized protein</fullName>
    </submittedName>
</protein>
<dbReference type="AlphaFoldDB" id="A0A645BQF5"/>
<accession>A0A645BQF5</accession>
<feature type="transmembrane region" description="Helical" evidence="1">
    <location>
        <begin position="99"/>
        <end position="115"/>
    </location>
</feature>
<gene>
    <name evidence="2" type="ORF">SDC9_110950</name>
</gene>